<organism evidence="1">
    <name type="scientific">bioreactor metagenome</name>
    <dbReference type="NCBI Taxonomy" id="1076179"/>
    <lineage>
        <taxon>unclassified sequences</taxon>
        <taxon>metagenomes</taxon>
        <taxon>ecological metagenomes</taxon>
    </lineage>
</organism>
<reference evidence="1" key="1">
    <citation type="submission" date="2019-08" db="EMBL/GenBank/DDBJ databases">
        <authorList>
            <person name="Kucharzyk K."/>
            <person name="Murdoch R.W."/>
            <person name="Higgins S."/>
            <person name="Loffler F."/>
        </authorList>
    </citation>
    <scope>NUCLEOTIDE SEQUENCE</scope>
</reference>
<accession>A0A645EP74</accession>
<evidence type="ECO:0000313" key="1">
    <source>
        <dbReference type="EMBL" id="MPN03072.1"/>
    </source>
</evidence>
<sequence length="75" mass="8705">MSRHEQRKILFSGNNQKILKFAICGNIVDINTKNKGSLLDNFGYYILRREKKDLNCPLYSGNSNLILFPRDCKLI</sequence>
<dbReference type="EMBL" id="VSSQ01049012">
    <property type="protein sequence ID" value="MPN03072.1"/>
    <property type="molecule type" value="Genomic_DNA"/>
</dbReference>
<name>A0A645EP74_9ZZZZ</name>
<dbReference type="AlphaFoldDB" id="A0A645EP74"/>
<gene>
    <name evidence="1" type="ORF">SDC9_150295</name>
</gene>
<protein>
    <submittedName>
        <fullName evidence="1">Uncharacterized protein</fullName>
    </submittedName>
</protein>
<comment type="caution">
    <text evidence="1">The sequence shown here is derived from an EMBL/GenBank/DDBJ whole genome shotgun (WGS) entry which is preliminary data.</text>
</comment>
<proteinExistence type="predicted"/>